<dbReference type="InterPro" id="IPR003609">
    <property type="entry name" value="Pan_app"/>
</dbReference>
<dbReference type="InterPro" id="IPR008271">
    <property type="entry name" value="Ser/Thr_kinase_AS"/>
</dbReference>
<dbReference type="InterPro" id="IPR024171">
    <property type="entry name" value="SRK-like_kinase"/>
</dbReference>
<evidence type="ECO:0000256" key="15">
    <source>
        <dbReference type="PROSITE-ProRule" id="PRU10141"/>
    </source>
</evidence>
<dbReference type="PROSITE" id="PS00107">
    <property type="entry name" value="PROTEIN_KINASE_ATP"/>
    <property type="match status" value="1"/>
</dbReference>
<dbReference type="CDD" id="cd14066">
    <property type="entry name" value="STKc_IRAK"/>
    <property type="match status" value="1"/>
</dbReference>
<keyword evidence="2" id="KW-1003">Cell membrane</keyword>
<keyword evidence="16" id="KW-0472">Membrane</keyword>
<keyword evidence="7 13" id="KW-0418">Kinase</keyword>
<evidence type="ECO:0000256" key="8">
    <source>
        <dbReference type="ARBA" id="ARBA00022840"/>
    </source>
</evidence>
<gene>
    <name evidence="21" type="ORF">SAY87_030465</name>
</gene>
<dbReference type="PANTHER" id="PTHR27002">
    <property type="entry name" value="RECEPTOR-LIKE SERINE/THREONINE-PROTEIN KINASE SD1-8"/>
    <property type="match status" value="1"/>
</dbReference>
<evidence type="ECO:0000256" key="4">
    <source>
        <dbReference type="ARBA" id="ARBA00022679"/>
    </source>
</evidence>
<dbReference type="PROSITE" id="PS50011">
    <property type="entry name" value="PROTEIN_KINASE_DOM"/>
    <property type="match status" value="1"/>
</dbReference>
<dbReference type="InterPro" id="IPR001245">
    <property type="entry name" value="Ser-Thr/Tyr_kinase_cat_dom"/>
</dbReference>
<evidence type="ECO:0000256" key="5">
    <source>
        <dbReference type="ARBA" id="ARBA00022729"/>
    </source>
</evidence>
<evidence type="ECO:0000256" key="10">
    <source>
        <dbReference type="ARBA" id="ARBA00023180"/>
    </source>
</evidence>
<dbReference type="EMBL" id="JAXIOK010000005">
    <property type="protein sequence ID" value="KAK4769933.1"/>
    <property type="molecule type" value="Genomic_DNA"/>
</dbReference>
<dbReference type="AlphaFoldDB" id="A0AAN7KIN9"/>
<evidence type="ECO:0000256" key="14">
    <source>
        <dbReference type="PROSITE-ProRule" id="PRU00076"/>
    </source>
</evidence>
<protein>
    <recommendedName>
        <fullName evidence="13">Receptor-like serine/threonine-protein kinase</fullName>
        <ecNumber evidence="13">2.7.11.1</ecNumber>
    </recommendedName>
</protein>
<dbReference type="FunFam" id="3.30.200.20:FF:000195">
    <property type="entry name" value="G-type lectin S-receptor-like serine/threonine-protein kinase"/>
    <property type="match status" value="1"/>
</dbReference>
<feature type="domain" description="Apple" evidence="20">
    <location>
        <begin position="242"/>
        <end position="333"/>
    </location>
</feature>
<evidence type="ECO:0000256" key="7">
    <source>
        <dbReference type="ARBA" id="ARBA00022777"/>
    </source>
</evidence>
<dbReference type="InterPro" id="IPR000719">
    <property type="entry name" value="Prot_kinase_dom"/>
</dbReference>
<dbReference type="Proteomes" id="UP001345219">
    <property type="component" value="Chromosome 24"/>
</dbReference>
<keyword evidence="22" id="KW-1185">Reference proteome</keyword>
<dbReference type="Pfam" id="PF08276">
    <property type="entry name" value="PAN_2"/>
    <property type="match status" value="1"/>
</dbReference>
<evidence type="ECO:0000256" key="9">
    <source>
        <dbReference type="ARBA" id="ARBA00023157"/>
    </source>
</evidence>
<comment type="catalytic activity">
    <reaction evidence="11 13">
        <text>L-threonyl-[protein] + ATP = O-phospho-L-threonyl-[protein] + ADP + H(+)</text>
        <dbReference type="Rhea" id="RHEA:46608"/>
        <dbReference type="Rhea" id="RHEA-COMP:11060"/>
        <dbReference type="Rhea" id="RHEA-COMP:11605"/>
        <dbReference type="ChEBI" id="CHEBI:15378"/>
        <dbReference type="ChEBI" id="CHEBI:30013"/>
        <dbReference type="ChEBI" id="CHEBI:30616"/>
        <dbReference type="ChEBI" id="CHEBI:61977"/>
        <dbReference type="ChEBI" id="CHEBI:456216"/>
        <dbReference type="EC" id="2.7.11.1"/>
    </reaction>
</comment>
<dbReference type="GO" id="GO:0005524">
    <property type="term" value="F:ATP binding"/>
    <property type="evidence" value="ECO:0007669"/>
    <property type="project" value="UniProtKB-UniRule"/>
</dbReference>
<evidence type="ECO:0000259" key="20">
    <source>
        <dbReference type="PROSITE" id="PS50948"/>
    </source>
</evidence>
<dbReference type="PROSITE" id="PS50026">
    <property type="entry name" value="EGF_3"/>
    <property type="match status" value="1"/>
</dbReference>
<proteinExistence type="inferred from homology"/>
<dbReference type="InterPro" id="IPR001480">
    <property type="entry name" value="Bulb-type_lectin_dom"/>
</dbReference>
<feature type="domain" description="Protein kinase" evidence="17">
    <location>
        <begin position="459"/>
        <end position="737"/>
    </location>
</feature>
<keyword evidence="10" id="KW-0325">Glycoprotein</keyword>
<evidence type="ECO:0000256" key="2">
    <source>
        <dbReference type="ARBA" id="ARBA00022475"/>
    </source>
</evidence>
<evidence type="ECO:0000259" key="18">
    <source>
        <dbReference type="PROSITE" id="PS50026"/>
    </source>
</evidence>
<keyword evidence="6 13" id="KW-0547">Nucleotide-binding</keyword>
<dbReference type="SMART" id="SM00473">
    <property type="entry name" value="PAN_AP"/>
    <property type="match status" value="1"/>
</dbReference>
<dbReference type="PROSITE" id="PS00108">
    <property type="entry name" value="PROTEIN_KINASE_ST"/>
    <property type="match status" value="1"/>
</dbReference>
<dbReference type="GO" id="GO:0048544">
    <property type="term" value="P:recognition of pollen"/>
    <property type="evidence" value="ECO:0007669"/>
    <property type="project" value="InterPro"/>
</dbReference>
<feature type="domain" description="EGF-like" evidence="18">
    <location>
        <begin position="195"/>
        <end position="231"/>
    </location>
</feature>
<dbReference type="InterPro" id="IPR011009">
    <property type="entry name" value="Kinase-like_dom_sf"/>
</dbReference>
<keyword evidence="16" id="KW-0812">Transmembrane</keyword>
<dbReference type="SUPFAM" id="SSF51110">
    <property type="entry name" value="alpha-D-mannose-specific plant lectins"/>
    <property type="match status" value="1"/>
</dbReference>
<name>A0AAN7KIN9_9MYRT</name>
<dbReference type="FunFam" id="1.10.510.10:FF:000060">
    <property type="entry name" value="G-type lectin S-receptor-like serine/threonine-protein kinase"/>
    <property type="match status" value="1"/>
</dbReference>
<keyword evidence="5" id="KW-0732">Signal</keyword>
<sequence>MSKYRETDDLHMLLQKFFLCICLRFLLLKIPFSHGTDTLTVSVPISDYIGATLVSSGGRSVLGFFCQGTSGNRYAGIWYLKDPRTVIWVANRDSPLPNDESGIFSLKDDGNLGLSSKDGVTHWSTKVKAADVNSNRTAKLLDSGNLVLSEISQGGELTLLWQSFDDPSHMVLSRMLKQENFKLTSLNGPYEPPDPSDLCNHFNKCGEYGVCNSQQKTICRCLPGFKPRQPNNWRQRDFSQGCERTSLPSHGKPNQNTFEELKFIKIGTKNKEIESTSLTQCKEECLRNCRCQAYSYNHNRSTATGRCLIWSHVLSDVQEGIKDGYNVSFRVSSGNHLLHCKTSSSFLCTYFGLLALGTLLICAGSSCTGKHHYIIYLVVVGILALVITVGCRVYVWRKLARERVAKREAILKHLAFHHISSENRINLEIISDQFAEHNEEGINVPFMDMEIILESTNYFSDENKLGQGGFGSVYKGKFPGGQEIAVKRLSSSSGQGFEQFKTEVLLIAQLQHRNLVRLLGYCTNQEEKLLIYEYMPNKSLDFFIFDPKRCLRLSWETRMRIILGIARGMLYLHEDSRLIVIHRDLKASNILLDEEMNPKISDFGLARIFEGKQTAGCTDRVIGTYGYMSPEYALEGSFSTKSDVFSFGIVVLEIISGKRNTGFIQTKIARNVLTYAWRLWIEGNAVNLVEPMLEGNFNGEEAVKCIKLALLCVQNDPQDRPTMSNIVSTLNNENATLPDPKQPAFLIHGDSFFEASSSQVSSMSGQVSSMLEISNSLHYGR</sequence>
<comment type="subcellular location">
    <subcellularLocation>
        <location evidence="1">Cell membrane</location>
        <topology evidence="1">Single-pass type I membrane protein</topology>
    </subcellularLocation>
</comment>
<dbReference type="SMART" id="SM00108">
    <property type="entry name" value="B_lectin"/>
    <property type="match status" value="1"/>
</dbReference>
<reference evidence="21 22" key="1">
    <citation type="journal article" date="2023" name="Hortic Res">
        <title>Pangenome of water caltrop reveals structural variations and asymmetric subgenome divergence after allopolyploidization.</title>
        <authorList>
            <person name="Zhang X."/>
            <person name="Chen Y."/>
            <person name="Wang L."/>
            <person name="Yuan Y."/>
            <person name="Fang M."/>
            <person name="Shi L."/>
            <person name="Lu R."/>
            <person name="Comes H.P."/>
            <person name="Ma Y."/>
            <person name="Chen Y."/>
            <person name="Huang G."/>
            <person name="Zhou Y."/>
            <person name="Zheng Z."/>
            <person name="Qiu Y."/>
        </authorList>
    </citation>
    <scope>NUCLEOTIDE SEQUENCE [LARGE SCALE GENOMIC DNA]</scope>
    <source>
        <tissue evidence="21">Roots</tissue>
    </source>
</reference>
<dbReference type="GO" id="GO:0004674">
    <property type="term" value="F:protein serine/threonine kinase activity"/>
    <property type="evidence" value="ECO:0007669"/>
    <property type="project" value="UniProtKB-KW"/>
</dbReference>
<keyword evidence="8 13" id="KW-0067">ATP-binding</keyword>
<evidence type="ECO:0000256" key="16">
    <source>
        <dbReference type="SAM" id="Phobius"/>
    </source>
</evidence>
<dbReference type="Pfam" id="PF01453">
    <property type="entry name" value="B_lectin"/>
    <property type="match status" value="1"/>
</dbReference>
<evidence type="ECO:0000313" key="21">
    <source>
        <dbReference type="EMBL" id="KAK4769933.1"/>
    </source>
</evidence>
<evidence type="ECO:0000259" key="19">
    <source>
        <dbReference type="PROSITE" id="PS50927"/>
    </source>
</evidence>
<comment type="catalytic activity">
    <reaction evidence="12 13">
        <text>L-seryl-[protein] + ATP = O-phospho-L-seryl-[protein] + ADP + H(+)</text>
        <dbReference type="Rhea" id="RHEA:17989"/>
        <dbReference type="Rhea" id="RHEA-COMP:9863"/>
        <dbReference type="Rhea" id="RHEA-COMP:11604"/>
        <dbReference type="ChEBI" id="CHEBI:15378"/>
        <dbReference type="ChEBI" id="CHEBI:29999"/>
        <dbReference type="ChEBI" id="CHEBI:30616"/>
        <dbReference type="ChEBI" id="CHEBI:83421"/>
        <dbReference type="ChEBI" id="CHEBI:456216"/>
        <dbReference type="EC" id="2.7.11.1"/>
    </reaction>
</comment>
<organism evidence="21 22">
    <name type="scientific">Trapa incisa</name>
    <dbReference type="NCBI Taxonomy" id="236973"/>
    <lineage>
        <taxon>Eukaryota</taxon>
        <taxon>Viridiplantae</taxon>
        <taxon>Streptophyta</taxon>
        <taxon>Embryophyta</taxon>
        <taxon>Tracheophyta</taxon>
        <taxon>Spermatophyta</taxon>
        <taxon>Magnoliopsida</taxon>
        <taxon>eudicotyledons</taxon>
        <taxon>Gunneridae</taxon>
        <taxon>Pentapetalae</taxon>
        <taxon>rosids</taxon>
        <taxon>malvids</taxon>
        <taxon>Myrtales</taxon>
        <taxon>Lythraceae</taxon>
        <taxon>Trapa</taxon>
    </lineage>
</organism>
<dbReference type="InterPro" id="IPR000858">
    <property type="entry name" value="S_locus_glycoprot_dom"/>
</dbReference>
<feature type="domain" description="Bulb-type lectin" evidence="19">
    <location>
        <begin position="38"/>
        <end position="161"/>
    </location>
</feature>
<dbReference type="PANTHER" id="PTHR27002:SF1111">
    <property type="entry name" value="NON-SPECIFIC SERINE_THREONINE PROTEIN KINASE"/>
    <property type="match status" value="1"/>
</dbReference>
<evidence type="ECO:0000256" key="12">
    <source>
        <dbReference type="ARBA" id="ARBA00048679"/>
    </source>
</evidence>
<evidence type="ECO:0000256" key="6">
    <source>
        <dbReference type="ARBA" id="ARBA00022741"/>
    </source>
</evidence>
<evidence type="ECO:0000256" key="11">
    <source>
        <dbReference type="ARBA" id="ARBA00047899"/>
    </source>
</evidence>
<evidence type="ECO:0000256" key="1">
    <source>
        <dbReference type="ARBA" id="ARBA00004251"/>
    </source>
</evidence>
<dbReference type="CDD" id="cd00028">
    <property type="entry name" value="B_lectin"/>
    <property type="match status" value="1"/>
</dbReference>
<evidence type="ECO:0000256" key="13">
    <source>
        <dbReference type="PIRNR" id="PIRNR000641"/>
    </source>
</evidence>
<evidence type="ECO:0000256" key="3">
    <source>
        <dbReference type="ARBA" id="ARBA00022527"/>
    </source>
</evidence>
<accession>A0AAN7KIN9</accession>
<evidence type="ECO:0000313" key="22">
    <source>
        <dbReference type="Proteomes" id="UP001345219"/>
    </source>
</evidence>
<feature type="transmembrane region" description="Helical" evidence="16">
    <location>
        <begin position="344"/>
        <end position="362"/>
    </location>
</feature>
<keyword evidence="4 13" id="KW-0808">Transferase</keyword>
<dbReference type="EC" id="2.7.11.1" evidence="13"/>
<dbReference type="PIRSF" id="PIRSF000641">
    <property type="entry name" value="SRK"/>
    <property type="match status" value="1"/>
</dbReference>
<dbReference type="InterPro" id="IPR036426">
    <property type="entry name" value="Bulb-type_lectin_dom_sf"/>
</dbReference>
<dbReference type="SMART" id="SM00220">
    <property type="entry name" value="S_TKc"/>
    <property type="match status" value="1"/>
</dbReference>
<feature type="binding site" evidence="15">
    <location>
        <position position="487"/>
    </location>
    <ligand>
        <name>ATP</name>
        <dbReference type="ChEBI" id="CHEBI:30616"/>
    </ligand>
</feature>
<dbReference type="PROSITE" id="PS50948">
    <property type="entry name" value="PAN"/>
    <property type="match status" value="1"/>
</dbReference>
<comment type="similarity">
    <text evidence="13">Belongs to the protein kinase superfamily. Ser/Thr protein kinase family.</text>
</comment>
<dbReference type="Gene3D" id="2.90.10.10">
    <property type="entry name" value="Bulb-type lectin domain"/>
    <property type="match status" value="1"/>
</dbReference>
<dbReference type="Pfam" id="PF07714">
    <property type="entry name" value="PK_Tyr_Ser-Thr"/>
    <property type="match status" value="1"/>
</dbReference>
<dbReference type="Pfam" id="PF00954">
    <property type="entry name" value="S_locus_glycop"/>
    <property type="match status" value="1"/>
</dbReference>
<keyword evidence="3 13" id="KW-0723">Serine/threonine-protein kinase</keyword>
<dbReference type="Gene3D" id="3.30.200.20">
    <property type="entry name" value="Phosphorylase Kinase, domain 1"/>
    <property type="match status" value="1"/>
</dbReference>
<dbReference type="GO" id="GO:0005886">
    <property type="term" value="C:plasma membrane"/>
    <property type="evidence" value="ECO:0007669"/>
    <property type="project" value="UniProtKB-SubCell"/>
</dbReference>
<dbReference type="InterPro" id="IPR017441">
    <property type="entry name" value="Protein_kinase_ATP_BS"/>
</dbReference>
<comment type="caution">
    <text evidence="14">Lacks conserved residue(s) required for the propagation of feature annotation.</text>
</comment>
<keyword evidence="14" id="KW-0245">EGF-like domain</keyword>
<dbReference type="InterPro" id="IPR000742">
    <property type="entry name" value="EGF"/>
</dbReference>
<dbReference type="Gene3D" id="1.10.510.10">
    <property type="entry name" value="Transferase(Phosphotransferase) domain 1"/>
    <property type="match status" value="1"/>
</dbReference>
<keyword evidence="16" id="KW-1133">Transmembrane helix</keyword>
<evidence type="ECO:0000259" key="17">
    <source>
        <dbReference type="PROSITE" id="PS50011"/>
    </source>
</evidence>
<dbReference type="PROSITE" id="PS50927">
    <property type="entry name" value="BULB_LECTIN"/>
    <property type="match status" value="1"/>
</dbReference>
<dbReference type="CDD" id="cd01098">
    <property type="entry name" value="PAN_AP_plant"/>
    <property type="match status" value="1"/>
</dbReference>
<dbReference type="SUPFAM" id="SSF56112">
    <property type="entry name" value="Protein kinase-like (PK-like)"/>
    <property type="match status" value="1"/>
</dbReference>
<comment type="caution">
    <text evidence="21">The sequence shown here is derived from an EMBL/GenBank/DDBJ whole genome shotgun (WGS) entry which is preliminary data.</text>
</comment>
<feature type="transmembrane region" description="Helical" evidence="16">
    <location>
        <begin position="374"/>
        <end position="396"/>
    </location>
</feature>
<keyword evidence="9" id="KW-1015">Disulfide bond</keyword>